<evidence type="ECO:0000313" key="2">
    <source>
        <dbReference type="Proteomes" id="UP000502996"/>
    </source>
</evidence>
<sequence length="174" mass="19313">MRRVTRPSAAERAATLPGDELVASADVVMDRAFSLPAPPDEVWPWLVQLGKRRAGWYLPHWFERLVPPSRRGLRHLEPAHLSLAVGDVIPDWGGRDETFTVAELVPGHHLVHTSTRGHVHLSWCLLLTPEGAGSRLHLRLRLGGVRRRWLAEHAGGLVDWATVAGLAAGLRERV</sequence>
<protein>
    <recommendedName>
        <fullName evidence="3">SRPBCC family protein</fullName>
    </recommendedName>
</protein>
<dbReference type="KEGG" id="nano:G5V58_23880"/>
<keyword evidence="2" id="KW-1185">Reference proteome</keyword>
<reference evidence="1 2" key="1">
    <citation type="submission" date="2020-02" db="EMBL/GenBank/DDBJ databases">
        <title>Full genome sequence of Nocardioides sp. R-3366.</title>
        <authorList>
            <person name="Im W.-T."/>
        </authorList>
    </citation>
    <scope>NUCLEOTIDE SEQUENCE [LARGE SCALE GENOMIC DNA]</scope>
    <source>
        <strain evidence="1 2">R-3366</strain>
    </source>
</reference>
<dbReference type="InterPro" id="IPR023393">
    <property type="entry name" value="START-like_dom_sf"/>
</dbReference>
<dbReference type="EMBL" id="CP049257">
    <property type="protein sequence ID" value="QIG46222.1"/>
    <property type="molecule type" value="Genomic_DNA"/>
</dbReference>
<dbReference type="AlphaFoldDB" id="A0A6G6WLX8"/>
<evidence type="ECO:0000313" key="1">
    <source>
        <dbReference type="EMBL" id="QIG46222.1"/>
    </source>
</evidence>
<gene>
    <name evidence="1" type="ORF">G5V58_23880</name>
</gene>
<dbReference type="Gene3D" id="3.30.530.20">
    <property type="match status" value="1"/>
</dbReference>
<dbReference type="Proteomes" id="UP000502996">
    <property type="component" value="Chromosome"/>
</dbReference>
<organism evidence="1 2">
    <name type="scientific">Nocardioides anomalus</name>
    <dbReference type="NCBI Taxonomy" id="2712223"/>
    <lineage>
        <taxon>Bacteria</taxon>
        <taxon>Bacillati</taxon>
        <taxon>Actinomycetota</taxon>
        <taxon>Actinomycetes</taxon>
        <taxon>Propionibacteriales</taxon>
        <taxon>Nocardioidaceae</taxon>
        <taxon>Nocardioides</taxon>
    </lineage>
</organism>
<proteinExistence type="predicted"/>
<dbReference type="SUPFAM" id="SSF55961">
    <property type="entry name" value="Bet v1-like"/>
    <property type="match status" value="1"/>
</dbReference>
<evidence type="ECO:0008006" key="3">
    <source>
        <dbReference type="Google" id="ProtNLM"/>
    </source>
</evidence>
<name>A0A6G6WLX8_9ACTN</name>
<accession>A0A6G6WLX8</accession>